<comment type="subcellular location">
    <subcellularLocation>
        <location evidence="8">Cell outer membrane</location>
        <topology evidence="8">Lipid-anchor</topology>
    </subcellularLocation>
</comment>
<keyword evidence="5 8" id="KW-0998">Cell outer membrane</keyword>
<dbReference type="InterPro" id="IPR036737">
    <property type="entry name" value="OmpA-like_sf"/>
</dbReference>
<gene>
    <name evidence="8 11" type="primary">pal</name>
    <name evidence="11" type="ORF">VSS37_16855</name>
</gene>
<evidence type="ECO:0000313" key="12">
    <source>
        <dbReference type="Proteomes" id="UP001308005"/>
    </source>
</evidence>
<dbReference type="Pfam" id="PF00691">
    <property type="entry name" value="OmpA"/>
    <property type="match status" value="1"/>
</dbReference>
<comment type="similarity">
    <text evidence="8">Belongs to the Pal lipoprotein family.</text>
</comment>
<accession>A0ABU6D1D5</accession>
<dbReference type="PANTHER" id="PTHR30329:SF21">
    <property type="entry name" value="LIPOPROTEIN YIAD-RELATED"/>
    <property type="match status" value="1"/>
</dbReference>
<keyword evidence="12" id="KW-1185">Reference proteome</keyword>
<keyword evidence="6 8" id="KW-0449">Lipoprotein</keyword>
<feature type="domain" description="OmpA-like" evidence="10">
    <location>
        <begin position="78"/>
        <end position="194"/>
    </location>
</feature>
<evidence type="ECO:0000256" key="5">
    <source>
        <dbReference type="ARBA" id="ARBA00023237"/>
    </source>
</evidence>
<feature type="chain" id="PRO_5047023686" description="Peptidoglycan-associated lipoprotein" evidence="9">
    <location>
        <begin position="27"/>
        <end position="194"/>
    </location>
</feature>
<keyword evidence="7 8" id="KW-0131">Cell cycle</keyword>
<evidence type="ECO:0000256" key="3">
    <source>
        <dbReference type="ARBA" id="ARBA00023136"/>
    </source>
</evidence>
<dbReference type="InterPro" id="IPR039001">
    <property type="entry name" value="Pal"/>
</dbReference>
<dbReference type="InterPro" id="IPR050330">
    <property type="entry name" value="Bact_OuterMem_StrucFunc"/>
</dbReference>
<dbReference type="Proteomes" id="UP001308005">
    <property type="component" value="Unassembled WGS sequence"/>
</dbReference>
<evidence type="ECO:0000256" key="4">
    <source>
        <dbReference type="ARBA" id="ARBA00023139"/>
    </source>
</evidence>
<dbReference type="NCBIfam" id="TIGR02802">
    <property type="entry name" value="Pal_lipo"/>
    <property type="match status" value="1"/>
</dbReference>
<dbReference type="InterPro" id="IPR006664">
    <property type="entry name" value="OMP_bac"/>
</dbReference>
<dbReference type="PROSITE" id="PS51123">
    <property type="entry name" value="OMPA_2"/>
    <property type="match status" value="1"/>
</dbReference>
<dbReference type="InterPro" id="IPR014169">
    <property type="entry name" value="Pal_lipo_C"/>
</dbReference>
<keyword evidence="1 8" id="KW-0132">Cell division</keyword>
<protein>
    <recommendedName>
        <fullName evidence="8">Peptidoglycan-associated lipoprotein</fullName>
        <shortName evidence="8">PAL</shortName>
    </recommendedName>
</protein>
<evidence type="ECO:0000256" key="2">
    <source>
        <dbReference type="ARBA" id="ARBA00022729"/>
    </source>
</evidence>
<evidence type="ECO:0000313" key="11">
    <source>
        <dbReference type="EMBL" id="MEB4592656.1"/>
    </source>
</evidence>
<keyword evidence="4 8" id="KW-0564">Palmitate</keyword>
<dbReference type="HAMAP" id="MF_02204">
    <property type="entry name" value="Pal"/>
    <property type="match status" value="1"/>
</dbReference>
<dbReference type="CDD" id="cd07185">
    <property type="entry name" value="OmpA_C-like"/>
    <property type="match status" value="1"/>
</dbReference>
<comment type="function">
    <text evidence="8">Part of the Tol-Pal system, which plays a role in outer membrane invagination during cell division and is important for maintaining outer membrane integrity.</text>
</comment>
<evidence type="ECO:0000256" key="6">
    <source>
        <dbReference type="ARBA" id="ARBA00023288"/>
    </source>
</evidence>
<keyword evidence="2 8" id="KW-0732">Signal</keyword>
<comment type="subunit">
    <text evidence="8">The Tol-Pal system is composed of five core proteins: the inner membrane proteins TolA, TolQ and TolR, the periplasmic protein TolB and the outer membrane protein Pal. They form a network linking the inner and outer membranes and the peptidoglycan layer.</text>
</comment>
<reference evidence="11 12" key="2">
    <citation type="submission" date="2024-01" db="EMBL/GenBank/DDBJ databases">
        <authorList>
            <person name="Xie X."/>
        </authorList>
    </citation>
    <scope>NUCLEOTIDE SEQUENCE [LARGE SCALE GENOMIC DNA]</scope>
    <source>
        <strain evidence="11">SCUT-1</strain>
    </source>
</reference>
<evidence type="ECO:0000256" key="9">
    <source>
        <dbReference type="SAM" id="SignalP"/>
    </source>
</evidence>
<comment type="caution">
    <text evidence="11">The sequence shown here is derived from an EMBL/GenBank/DDBJ whole genome shotgun (WGS) entry which is preliminary data.</text>
</comment>
<dbReference type="PRINTS" id="PR01021">
    <property type="entry name" value="OMPADOMAIN"/>
</dbReference>
<dbReference type="PROSITE" id="PS51257">
    <property type="entry name" value="PROKAR_LIPOPROTEIN"/>
    <property type="match status" value="1"/>
</dbReference>
<dbReference type="PANTHER" id="PTHR30329">
    <property type="entry name" value="STATOR ELEMENT OF FLAGELLAR MOTOR COMPLEX"/>
    <property type="match status" value="1"/>
</dbReference>
<evidence type="ECO:0000259" key="10">
    <source>
        <dbReference type="PROSITE" id="PS51123"/>
    </source>
</evidence>
<dbReference type="Gene3D" id="3.30.1330.60">
    <property type="entry name" value="OmpA-like domain"/>
    <property type="match status" value="1"/>
</dbReference>
<dbReference type="EMBL" id="JAYMYJ010000140">
    <property type="protein sequence ID" value="MEB4592656.1"/>
    <property type="molecule type" value="Genomic_DNA"/>
</dbReference>
<sequence>MNMKLLASSVLAVALAVSGCAPQTTAPGTGGGATGGYGAGTGGAGNNNPYGYGYGSGAGGSGSNYGAGSGVYTPAELSNPNSILAQRIIYFDFDSSNIRPEYMNILNAHASLLSAYPNLRVRLEGHADERGSREYNVALSERRGYSVLDYLQVKGVRANQMDVIGYGEEVPADFGHNEAAWGKNRRVEIKYAGE</sequence>
<dbReference type="RefSeq" id="WP_324697071.1">
    <property type="nucleotide sequence ID" value="NZ_JAYMYJ010000140.1"/>
</dbReference>
<proteinExistence type="inferred from homology"/>
<evidence type="ECO:0000256" key="1">
    <source>
        <dbReference type="ARBA" id="ARBA00022618"/>
    </source>
</evidence>
<evidence type="ECO:0000256" key="7">
    <source>
        <dbReference type="ARBA" id="ARBA00023306"/>
    </source>
</evidence>
<keyword evidence="3 8" id="KW-0472">Membrane</keyword>
<dbReference type="InterPro" id="IPR006665">
    <property type="entry name" value="OmpA-like"/>
</dbReference>
<evidence type="ECO:0000256" key="8">
    <source>
        <dbReference type="HAMAP-Rule" id="MF_02204"/>
    </source>
</evidence>
<dbReference type="SUPFAM" id="SSF103088">
    <property type="entry name" value="OmpA-like"/>
    <property type="match status" value="1"/>
</dbReference>
<organism evidence="11 12">
    <name type="scientific">Candidatus Thiothrix phosphatis</name>
    <dbReference type="NCBI Taxonomy" id="3112415"/>
    <lineage>
        <taxon>Bacteria</taxon>
        <taxon>Pseudomonadati</taxon>
        <taxon>Pseudomonadota</taxon>
        <taxon>Gammaproteobacteria</taxon>
        <taxon>Thiotrichales</taxon>
        <taxon>Thiotrichaceae</taxon>
        <taxon>Thiothrix</taxon>
    </lineage>
</organism>
<reference evidence="12" key="1">
    <citation type="submission" date="2023-07" db="EMBL/GenBank/DDBJ databases">
        <title>The carbon used by Thiothrix.</title>
        <authorList>
            <person name="Chen L."/>
        </authorList>
    </citation>
    <scope>NUCLEOTIDE SEQUENCE [LARGE SCALE GENOMIC DNA]</scope>
</reference>
<name>A0ABU6D1D5_9GAMM</name>
<feature type="signal peptide" evidence="9">
    <location>
        <begin position="1"/>
        <end position="26"/>
    </location>
</feature>